<feature type="chain" id="PRO_5039628032" evidence="2">
    <location>
        <begin position="23"/>
        <end position="358"/>
    </location>
</feature>
<evidence type="ECO:0000256" key="1">
    <source>
        <dbReference type="ARBA" id="ARBA00023159"/>
    </source>
</evidence>
<feature type="domain" description="Metallo-beta-lactamase" evidence="3">
    <location>
        <begin position="49"/>
        <end position="246"/>
    </location>
</feature>
<name>A0A6N3H094_EUBLI</name>
<dbReference type="Gene3D" id="3.40.10.10">
    <property type="entry name" value="DNA Methylphosphotriester Repair Domain"/>
    <property type="match status" value="1"/>
</dbReference>
<dbReference type="InterPro" id="IPR035681">
    <property type="entry name" value="ComA-like_MBL"/>
</dbReference>
<dbReference type="GO" id="GO:0006281">
    <property type="term" value="P:DNA repair"/>
    <property type="evidence" value="ECO:0007669"/>
    <property type="project" value="InterPro"/>
</dbReference>
<dbReference type="SUPFAM" id="SSF56281">
    <property type="entry name" value="Metallo-hydrolase/oxidoreductase"/>
    <property type="match status" value="1"/>
</dbReference>
<dbReference type="GO" id="GO:0003677">
    <property type="term" value="F:DNA binding"/>
    <property type="evidence" value="ECO:0007669"/>
    <property type="project" value="InterPro"/>
</dbReference>
<keyword evidence="2" id="KW-0732">Signal</keyword>
<dbReference type="SMART" id="SM00849">
    <property type="entry name" value="Lactamase_B"/>
    <property type="match status" value="1"/>
</dbReference>
<dbReference type="CDD" id="cd07731">
    <property type="entry name" value="ComA-like_MBL-fold"/>
    <property type="match status" value="1"/>
</dbReference>
<evidence type="ECO:0000259" key="3">
    <source>
        <dbReference type="SMART" id="SM00849"/>
    </source>
</evidence>
<dbReference type="PROSITE" id="PS51257">
    <property type="entry name" value="PROKAR_LIPOPROTEIN"/>
    <property type="match status" value="1"/>
</dbReference>
<feature type="signal peptide" evidence="2">
    <location>
        <begin position="1"/>
        <end position="22"/>
    </location>
</feature>
<dbReference type="PANTHER" id="PTHR30619:SF7">
    <property type="entry name" value="BETA-LACTAMASE DOMAIN PROTEIN"/>
    <property type="match status" value="1"/>
</dbReference>
<organism evidence="4">
    <name type="scientific">Eubacterium limosum</name>
    <dbReference type="NCBI Taxonomy" id="1736"/>
    <lineage>
        <taxon>Bacteria</taxon>
        <taxon>Bacillati</taxon>
        <taxon>Bacillota</taxon>
        <taxon>Clostridia</taxon>
        <taxon>Eubacteriales</taxon>
        <taxon>Eubacteriaceae</taxon>
        <taxon>Eubacterium</taxon>
    </lineage>
</organism>
<evidence type="ECO:0000256" key="2">
    <source>
        <dbReference type="SAM" id="SignalP"/>
    </source>
</evidence>
<dbReference type="InterPro" id="IPR052159">
    <property type="entry name" value="Competence_DNA_uptake"/>
</dbReference>
<protein>
    <submittedName>
        <fullName evidence="4">ComEC family competence protein</fullName>
    </submittedName>
</protein>
<gene>
    <name evidence="4" type="ORF">ELLFYP34_00856</name>
</gene>
<dbReference type="GO" id="GO:0008168">
    <property type="term" value="F:methyltransferase activity"/>
    <property type="evidence" value="ECO:0007669"/>
    <property type="project" value="InterPro"/>
</dbReference>
<dbReference type="SUPFAM" id="SSF57884">
    <property type="entry name" value="Ada DNA repair protein, N-terminal domain (N-Ada 10)"/>
    <property type="match status" value="1"/>
</dbReference>
<dbReference type="AlphaFoldDB" id="A0A6N3H094"/>
<dbReference type="Pfam" id="PF00753">
    <property type="entry name" value="Lactamase_B"/>
    <property type="match status" value="1"/>
</dbReference>
<sequence length="358" mass="38653">MTKHKFLGLLLTAVFLAFSVFGCSALKEDPGLSVDADGTLRVHYIDVGQGDCTLLQTPDNKNILIDTGNPENYDTINIYLKAQKVEKLDVMLITHPHSDHMGSAEKILKNYAVESVYLPKVAHNTMLFENFMKTLSEKGLKANAAYAGVSIPAGDAVSIDLFSPIEGKSYTELNDYSPIARVAYGETSFLFTGDGENEDEQDAIAQAGLKLKSDVLKVGHHGSDTSTGELFLSLVNPQYAVISVGRDNTYGHPSENTLNKLRGKTIFQTDREGNVVAISDGQGISFITQNSGKMENPASADESPAISADPMVYIGNTKTKKFHLPSCSGLPKADNQTTFKSRDDAVGQGYTPCGICKP</sequence>
<evidence type="ECO:0000313" key="4">
    <source>
        <dbReference type="EMBL" id="VYU70354.1"/>
    </source>
</evidence>
<dbReference type="GO" id="GO:0006355">
    <property type="term" value="P:regulation of DNA-templated transcription"/>
    <property type="evidence" value="ECO:0007669"/>
    <property type="project" value="InterPro"/>
</dbReference>
<dbReference type="Gene3D" id="3.60.15.10">
    <property type="entry name" value="Ribonuclease Z/Hydroxyacylglutathione hydrolase-like"/>
    <property type="match status" value="1"/>
</dbReference>
<dbReference type="EMBL" id="CACRTR010000023">
    <property type="protein sequence ID" value="VYU70354.1"/>
    <property type="molecule type" value="Genomic_DNA"/>
</dbReference>
<reference evidence="4" key="1">
    <citation type="submission" date="2019-11" db="EMBL/GenBank/DDBJ databases">
        <authorList>
            <person name="Feng L."/>
        </authorList>
    </citation>
    <scope>NUCLEOTIDE SEQUENCE</scope>
    <source>
        <strain evidence="4">ElimosumLFYP34</strain>
    </source>
</reference>
<keyword evidence="1" id="KW-0010">Activator</keyword>
<dbReference type="InterPro" id="IPR036866">
    <property type="entry name" value="RibonucZ/Hydroxyglut_hydro"/>
</dbReference>
<dbReference type="InterPro" id="IPR035451">
    <property type="entry name" value="Ada-like_dom_sf"/>
</dbReference>
<dbReference type="GO" id="GO:0008270">
    <property type="term" value="F:zinc ion binding"/>
    <property type="evidence" value="ECO:0007669"/>
    <property type="project" value="InterPro"/>
</dbReference>
<dbReference type="InterPro" id="IPR004026">
    <property type="entry name" value="Ada_DNA_repair_Zn-bd"/>
</dbReference>
<dbReference type="Pfam" id="PF02805">
    <property type="entry name" value="Ada_Zn_binding"/>
    <property type="match status" value="1"/>
</dbReference>
<dbReference type="PANTHER" id="PTHR30619">
    <property type="entry name" value="DNA INTERNALIZATION/COMPETENCE PROTEIN COMEC/REC2"/>
    <property type="match status" value="1"/>
</dbReference>
<accession>A0A6N3H094</accession>
<dbReference type="InterPro" id="IPR001279">
    <property type="entry name" value="Metallo-B-lactamas"/>
</dbReference>
<proteinExistence type="predicted"/>